<feature type="domain" description="MmgE/PrpD C-terminal" evidence="3">
    <location>
        <begin position="275"/>
        <end position="439"/>
    </location>
</feature>
<feature type="domain" description="MmgE/PrpD N-terminal" evidence="2">
    <location>
        <begin position="6"/>
        <end position="246"/>
    </location>
</feature>
<sequence length="457" mass="49658">MGVTSDLAKFAVDITYESLPDDVVETIKCGTLNILGTCLGGLETRNGGLHVELAKELGVAPESSSIIGDGTKVSVPFAAYANGSLGFALDYEDMLYYIYHPGYICFAAACAVGEPKNITGKDFITAMAVGYEVGGRIGIAMQPSAERSAEVWGEQYTPIGAAVTAGKILGLSAEEMEVAMGIAGTYSTVPSVHKYFGMVSETRPMREVKMGWGWMCMAGVMAALSAKKGFAGGKGILDGEQGFWVMAGSDRCDFDRMVEGLGSHWMTPDTEYKIHPSIGFNHPAYWATVELVDGHSITPEDVASVEIQTFWSASIGDTDPRREVDAMFSIPYTVCSTIMRLPLTPDLYSEDTINNPELRRLLSVTEVQSDPEADVLFSDEQRLKQRVAITMNNGDCHERVIIFPDDKPEYGRNEIIGKFRLLASTRLSEAVISEAEKRVLELELESDVAELIKLTSG</sequence>
<dbReference type="PANTHER" id="PTHR16943">
    <property type="entry name" value="2-METHYLCITRATE DEHYDRATASE-RELATED"/>
    <property type="match status" value="1"/>
</dbReference>
<accession>B8KTJ4</accession>
<dbReference type="HOGENOM" id="CLU_026574_3_2_6"/>
<dbReference type="EMBL" id="DS999411">
    <property type="protein sequence ID" value="EED35108.1"/>
    <property type="molecule type" value="Genomic_DNA"/>
</dbReference>
<dbReference type="Proteomes" id="UP000004699">
    <property type="component" value="Unassembled WGS sequence"/>
</dbReference>
<dbReference type="InterPro" id="IPR045336">
    <property type="entry name" value="MmgE_PrpD_N"/>
</dbReference>
<dbReference type="InterPro" id="IPR042188">
    <property type="entry name" value="MmgE/PrpD_sf_2"/>
</dbReference>
<organism evidence="4 5">
    <name type="scientific">Luminiphilus syltensis NOR5-1B</name>
    <dbReference type="NCBI Taxonomy" id="565045"/>
    <lineage>
        <taxon>Bacteria</taxon>
        <taxon>Pseudomonadati</taxon>
        <taxon>Pseudomonadota</taxon>
        <taxon>Gammaproteobacteria</taxon>
        <taxon>Cellvibrionales</taxon>
        <taxon>Halieaceae</taxon>
        <taxon>Luminiphilus</taxon>
    </lineage>
</organism>
<dbReference type="InterPro" id="IPR045337">
    <property type="entry name" value="MmgE_PrpD_C"/>
</dbReference>
<dbReference type="PANTHER" id="PTHR16943:SF8">
    <property type="entry name" value="2-METHYLCITRATE DEHYDRATASE"/>
    <property type="match status" value="1"/>
</dbReference>
<evidence type="ECO:0000256" key="1">
    <source>
        <dbReference type="ARBA" id="ARBA00006174"/>
    </source>
</evidence>
<proteinExistence type="inferred from homology"/>
<evidence type="ECO:0000259" key="2">
    <source>
        <dbReference type="Pfam" id="PF03972"/>
    </source>
</evidence>
<name>B8KTJ4_9GAMM</name>
<evidence type="ECO:0000313" key="5">
    <source>
        <dbReference type="Proteomes" id="UP000004699"/>
    </source>
</evidence>
<keyword evidence="5" id="KW-1185">Reference proteome</keyword>
<dbReference type="InterPro" id="IPR042183">
    <property type="entry name" value="MmgE/PrpD_sf_1"/>
</dbReference>
<dbReference type="Gene3D" id="1.10.4100.10">
    <property type="entry name" value="2-methylcitrate dehydratase PrpD"/>
    <property type="match status" value="1"/>
</dbReference>
<dbReference type="GO" id="GO:0016829">
    <property type="term" value="F:lyase activity"/>
    <property type="evidence" value="ECO:0007669"/>
    <property type="project" value="InterPro"/>
</dbReference>
<dbReference type="InterPro" id="IPR005656">
    <property type="entry name" value="MmgE_PrpD"/>
</dbReference>
<dbReference type="SUPFAM" id="SSF103378">
    <property type="entry name" value="2-methylcitrate dehydratase PrpD"/>
    <property type="match status" value="1"/>
</dbReference>
<dbReference type="Pfam" id="PF03972">
    <property type="entry name" value="MmgE_PrpD_N"/>
    <property type="match status" value="1"/>
</dbReference>
<dbReference type="STRING" id="565045.NOR51B_1051"/>
<dbReference type="InterPro" id="IPR036148">
    <property type="entry name" value="MmgE/PrpD_sf"/>
</dbReference>
<protein>
    <submittedName>
        <fullName evidence="4">Putative dehydratase</fullName>
    </submittedName>
</protein>
<comment type="similarity">
    <text evidence="1">Belongs to the PrpD family.</text>
</comment>
<reference evidence="5" key="1">
    <citation type="journal article" date="2013" name="BMC Microbiol.">
        <title>Taxonomy and evolution of bacteriochlorophyll a-containing members of the OM60/NOR5 clade of marine gammaproteobacteria: description of Luminiphilus syltensis gen. nov., sp. nov., reclassification of Haliea rubra as Pseudohaliea rubra gen. nov., comb. nov., and emendation of Chromatocurvus halotolerans.</title>
        <authorList>
            <person name="Spring S."/>
            <person name="Riedel T."/>
            <person name="Sproer C."/>
            <person name="Yan S."/>
            <person name="Harder J."/>
            <person name="Fuchs B.M."/>
        </authorList>
    </citation>
    <scope>NUCLEOTIDE SEQUENCE [LARGE SCALE GENOMIC DNA]</scope>
    <source>
        <strain evidence="5">NOR51-B</strain>
    </source>
</reference>
<dbReference type="AlphaFoldDB" id="B8KTJ4"/>
<dbReference type="eggNOG" id="COG2079">
    <property type="taxonomic scope" value="Bacteria"/>
</dbReference>
<evidence type="ECO:0000313" key="4">
    <source>
        <dbReference type="EMBL" id="EED35108.1"/>
    </source>
</evidence>
<dbReference type="OrthoDB" id="9791416at2"/>
<gene>
    <name evidence="4" type="ORF">NOR51B_1051</name>
</gene>
<dbReference type="RefSeq" id="WP_009019855.1">
    <property type="nucleotide sequence ID" value="NZ_DS999411.1"/>
</dbReference>
<dbReference type="Gene3D" id="3.30.1330.120">
    <property type="entry name" value="2-methylcitrate dehydratase PrpD"/>
    <property type="match status" value="1"/>
</dbReference>
<evidence type="ECO:0000259" key="3">
    <source>
        <dbReference type="Pfam" id="PF19305"/>
    </source>
</evidence>
<dbReference type="Pfam" id="PF19305">
    <property type="entry name" value="MmgE_PrpD_C"/>
    <property type="match status" value="1"/>
</dbReference>